<comment type="caution">
    <text evidence="2">The sequence shown here is derived from an EMBL/GenBank/DDBJ whole genome shotgun (WGS) entry which is preliminary data.</text>
</comment>
<evidence type="ECO:0000313" key="3">
    <source>
        <dbReference type="Proteomes" id="UP001519460"/>
    </source>
</evidence>
<dbReference type="AlphaFoldDB" id="A0ABD0L4L0"/>
<feature type="compositionally biased region" description="Polar residues" evidence="1">
    <location>
        <begin position="28"/>
        <end position="41"/>
    </location>
</feature>
<feature type="non-terminal residue" evidence="2">
    <location>
        <position position="1"/>
    </location>
</feature>
<evidence type="ECO:0000256" key="1">
    <source>
        <dbReference type="SAM" id="MobiDB-lite"/>
    </source>
</evidence>
<gene>
    <name evidence="2" type="ORF">BaRGS_00014390</name>
</gene>
<accession>A0ABD0L4L0</accession>
<feature type="region of interest" description="Disordered" evidence="1">
    <location>
        <begin position="1"/>
        <end position="42"/>
    </location>
</feature>
<keyword evidence="3" id="KW-1185">Reference proteome</keyword>
<protein>
    <submittedName>
        <fullName evidence="2">Uncharacterized protein</fullName>
    </submittedName>
</protein>
<dbReference type="EMBL" id="JACVVK020000084">
    <property type="protein sequence ID" value="KAK7494287.1"/>
    <property type="molecule type" value="Genomic_DNA"/>
</dbReference>
<evidence type="ECO:0000313" key="2">
    <source>
        <dbReference type="EMBL" id="KAK7494287.1"/>
    </source>
</evidence>
<name>A0ABD0L4L0_9CAEN</name>
<reference evidence="2 3" key="1">
    <citation type="journal article" date="2023" name="Sci. Data">
        <title>Genome assembly of the Korean intertidal mud-creeper Batillaria attramentaria.</title>
        <authorList>
            <person name="Patra A.K."/>
            <person name="Ho P.T."/>
            <person name="Jun S."/>
            <person name="Lee S.J."/>
            <person name="Kim Y."/>
            <person name="Won Y.J."/>
        </authorList>
    </citation>
    <scope>NUCLEOTIDE SEQUENCE [LARGE SCALE GENOMIC DNA]</scope>
    <source>
        <strain evidence="2">Wonlab-2016</strain>
    </source>
</reference>
<dbReference type="Proteomes" id="UP001519460">
    <property type="component" value="Unassembled WGS sequence"/>
</dbReference>
<proteinExistence type="predicted"/>
<sequence length="121" mass="13495">DPTPPCPHVRQEATRARYHRQRVRKNTHSSLRQSQDHTGTTLVLRPSSGVAAYISRTGDTAVGSHRDHEPEKWMVMGGNHFQSLEWSPVICLVPSTRRSAGYQVSPWARCGSPLTRAGLIL</sequence>
<organism evidence="2 3">
    <name type="scientific">Batillaria attramentaria</name>
    <dbReference type="NCBI Taxonomy" id="370345"/>
    <lineage>
        <taxon>Eukaryota</taxon>
        <taxon>Metazoa</taxon>
        <taxon>Spiralia</taxon>
        <taxon>Lophotrochozoa</taxon>
        <taxon>Mollusca</taxon>
        <taxon>Gastropoda</taxon>
        <taxon>Caenogastropoda</taxon>
        <taxon>Sorbeoconcha</taxon>
        <taxon>Cerithioidea</taxon>
        <taxon>Batillariidae</taxon>
        <taxon>Batillaria</taxon>
    </lineage>
</organism>
<feature type="compositionally biased region" description="Basic residues" evidence="1">
    <location>
        <begin position="16"/>
        <end position="27"/>
    </location>
</feature>